<protein>
    <submittedName>
        <fullName evidence="1">Uncharacterized protein</fullName>
    </submittedName>
</protein>
<proteinExistence type="predicted"/>
<evidence type="ECO:0000313" key="2">
    <source>
        <dbReference type="Proteomes" id="UP000015688"/>
    </source>
</evidence>
<organism evidence="1 2">
    <name type="scientific">Paraclostridium bifermentans ATCC 638 = DSM 14991</name>
    <dbReference type="NCBI Taxonomy" id="1233171"/>
    <lineage>
        <taxon>Bacteria</taxon>
        <taxon>Bacillati</taxon>
        <taxon>Bacillota</taxon>
        <taxon>Clostridia</taxon>
        <taxon>Peptostreptococcales</taxon>
        <taxon>Peptostreptococcaceae</taxon>
        <taxon>Paraclostridium</taxon>
    </lineage>
</organism>
<dbReference type="Proteomes" id="UP000015688">
    <property type="component" value="Unassembled WGS sequence"/>
</dbReference>
<dbReference type="RefSeq" id="WP_021434580.1">
    <property type="nucleotide sequence ID" value="NZ_AVNC01000023.1"/>
</dbReference>
<accession>T4VFD2</accession>
<comment type="caution">
    <text evidence="1">The sequence shown here is derived from an EMBL/GenBank/DDBJ whole genome shotgun (WGS) entry which is preliminary data.</text>
</comment>
<gene>
    <name evidence="1" type="ORF">C672_3610</name>
</gene>
<dbReference type="PATRIC" id="fig|1233171.3.peg.3477"/>
<dbReference type="AlphaFoldDB" id="T4VFD2"/>
<name>T4VFD2_PARBF</name>
<sequence>MKQITKDKDFTSLYNKADGAMLAYNFSLNDRYKDRCKAIIDGSIRAKRLAPVFNTYIKTKEAELGKTRDKFTEAERKATTTEFMEIYNVANSLL</sequence>
<reference evidence="1 2" key="1">
    <citation type="submission" date="2013-06" db="EMBL/GenBank/DDBJ databases">
        <authorList>
            <person name="Walk S."/>
            <person name="Aronoff D."/>
            <person name="Young V.Y."/>
            <person name="Marsh J."/>
            <person name="Harrison L."/>
            <person name="Daugherty S.C."/>
            <person name="Shefchek K.A."/>
            <person name="Hine E.E."/>
            <person name="Tallon L.J."/>
            <person name="Sadzewicz L.K."/>
            <person name="Rasko D.A."/>
        </authorList>
    </citation>
    <scope>NUCLEOTIDE SEQUENCE [LARGE SCALE GENOMIC DNA]</scope>
    <source>
        <strain evidence="1 2">ATCC 638</strain>
    </source>
</reference>
<dbReference type="EMBL" id="AVNC01000023">
    <property type="protein sequence ID" value="EQK39825.1"/>
    <property type="molecule type" value="Genomic_DNA"/>
</dbReference>
<evidence type="ECO:0000313" key="1">
    <source>
        <dbReference type="EMBL" id="EQK39825.1"/>
    </source>
</evidence>